<gene>
    <name evidence="9 12" type="primary">rlmD</name>
    <name evidence="12" type="ORF">F3K02_26785</name>
</gene>
<dbReference type="PROSITE" id="PS01231">
    <property type="entry name" value="TRMA_2"/>
    <property type="match status" value="1"/>
</dbReference>
<dbReference type="EC" id="2.1.1.190" evidence="9"/>
<dbReference type="InterPro" id="IPR029063">
    <property type="entry name" value="SAM-dependent_MTases_sf"/>
</dbReference>
<feature type="binding site" evidence="9 10">
    <location>
        <position position="345"/>
    </location>
    <ligand>
        <name>S-adenosyl-L-methionine</name>
        <dbReference type="ChEBI" id="CHEBI:59789"/>
    </ligand>
</feature>
<keyword evidence="3 9" id="KW-0489">Methyltransferase</keyword>
<dbReference type="GO" id="GO:0005506">
    <property type="term" value="F:iron ion binding"/>
    <property type="evidence" value="ECO:0007669"/>
    <property type="project" value="UniProtKB-UniRule"/>
</dbReference>
<evidence type="ECO:0000313" key="12">
    <source>
        <dbReference type="EMBL" id="NWF48832.1"/>
    </source>
</evidence>
<evidence type="ECO:0000256" key="5">
    <source>
        <dbReference type="ARBA" id="ARBA00022691"/>
    </source>
</evidence>
<evidence type="ECO:0000256" key="7">
    <source>
        <dbReference type="ARBA" id="ARBA00023004"/>
    </source>
</evidence>
<evidence type="ECO:0000313" key="13">
    <source>
        <dbReference type="Proteomes" id="UP000545507"/>
    </source>
</evidence>
<dbReference type="InterPro" id="IPR010280">
    <property type="entry name" value="U5_MeTrfase_fam"/>
</dbReference>
<dbReference type="CDD" id="cd02440">
    <property type="entry name" value="AdoMet_MTases"/>
    <property type="match status" value="1"/>
</dbReference>
<evidence type="ECO:0000256" key="11">
    <source>
        <dbReference type="SAM" id="MobiDB-lite"/>
    </source>
</evidence>
<dbReference type="NCBIfam" id="NF009639">
    <property type="entry name" value="PRK13168.1"/>
    <property type="match status" value="1"/>
</dbReference>
<feature type="binding site" evidence="9">
    <location>
        <position position="108"/>
    </location>
    <ligand>
        <name>[4Fe-4S] cluster</name>
        <dbReference type="ChEBI" id="CHEBI:49883"/>
    </ligand>
</feature>
<keyword evidence="1 9" id="KW-0004">4Fe-4S</keyword>
<comment type="function">
    <text evidence="9">Catalyzes the formation of 5-methyl-uridine at position 1939 (m5U1939) in 23S rRNA.</text>
</comment>
<feature type="binding site" evidence="9">
    <location>
        <position position="105"/>
    </location>
    <ligand>
        <name>[4Fe-4S] cluster</name>
        <dbReference type="ChEBI" id="CHEBI:49883"/>
    </ligand>
</feature>
<dbReference type="Gene3D" id="2.40.50.1070">
    <property type="match status" value="1"/>
</dbReference>
<feature type="binding site" evidence="9">
    <location>
        <position position="187"/>
    </location>
    <ligand>
        <name>[4Fe-4S] cluster</name>
        <dbReference type="ChEBI" id="CHEBI:49883"/>
    </ligand>
</feature>
<feature type="binding site" evidence="9">
    <location>
        <position position="95"/>
    </location>
    <ligand>
        <name>[4Fe-4S] cluster</name>
        <dbReference type="ChEBI" id="CHEBI:49883"/>
    </ligand>
</feature>
<evidence type="ECO:0000256" key="3">
    <source>
        <dbReference type="ARBA" id="ARBA00022603"/>
    </source>
</evidence>
<dbReference type="GO" id="GO:0070475">
    <property type="term" value="P:rRNA base methylation"/>
    <property type="evidence" value="ECO:0007669"/>
    <property type="project" value="TreeGrafter"/>
</dbReference>
<keyword evidence="7 9" id="KW-0408">Iron</keyword>
<evidence type="ECO:0000256" key="10">
    <source>
        <dbReference type="PROSITE-ProRule" id="PRU01024"/>
    </source>
</evidence>
<keyword evidence="13" id="KW-1185">Reference proteome</keyword>
<dbReference type="SUPFAM" id="SSF50249">
    <property type="entry name" value="Nucleic acid-binding proteins"/>
    <property type="match status" value="1"/>
</dbReference>
<evidence type="ECO:0000256" key="4">
    <source>
        <dbReference type="ARBA" id="ARBA00022679"/>
    </source>
</evidence>
<feature type="binding site" evidence="9 10">
    <location>
        <position position="399"/>
    </location>
    <ligand>
        <name>S-adenosyl-L-methionine</name>
        <dbReference type="ChEBI" id="CHEBI:59789"/>
    </ligand>
</feature>
<reference evidence="12 13" key="1">
    <citation type="submission" date="2019-09" db="EMBL/GenBank/DDBJ databases">
        <title>Hydrogenophaga aromatica sp. nov., isolated from a para-xylene-degrading enrichment culture.</title>
        <authorList>
            <person name="Tancsics A."/>
            <person name="Banerjee S."/>
        </authorList>
    </citation>
    <scope>NUCLEOTIDE SEQUENCE [LARGE SCALE GENOMIC DNA]</scope>
    <source>
        <strain evidence="12 13">D2P1</strain>
    </source>
</reference>
<name>A0A7Y8H1L1_9BURK</name>
<dbReference type="Pfam" id="PF05958">
    <property type="entry name" value="tRNA_U5-meth_tr"/>
    <property type="match status" value="1"/>
</dbReference>
<evidence type="ECO:0000256" key="6">
    <source>
        <dbReference type="ARBA" id="ARBA00022723"/>
    </source>
</evidence>
<keyword evidence="8 9" id="KW-0411">Iron-sulfur</keyword>
<dbReference type="Gene3D" id="2.40.50.140">
    <property type="entry name" value="Nucleic acid-binding proteins"/>
    <property type="match status" value="1"/>
</dbReference>
<comment type="catalytic activity">
    <reaction evidence="9">
        <text>uridine(1939) in 23S rRNA + S-adenosyl-L-methionine = 5-methyluridine(1939) in 23S rRNA + S-adenosyl-L-homocysteine + H(+)</text>
        <dbReference type="Rhea" id="RHEA:42908"/>
        <dbReference type="Rhea" id="RHEA-COMP:10278"/>
        <dbReference type="Rhea" id="RHEA-COMP:10279"/>
        <dbReference type="ChEBI" id="CHEBI:15378"/>
        <dbReference type="ChEBI" id="CHEBI:57856"/>
        <dbReference type="ChEBI" id="CHEBI:59789"/>
        <dbReference type="ChEBI" id="CHEBI:65315"/>
        <dbReference type="ChEBI" id="CHEBI:74447"/>
        <dbReference type="EC" id="2.1.1.190"/>
    </reaction>
</comment>
<feature type="binding site" evidence="9">
    <location>
        <position position="329"/>
    </location>
    <ligand>
        <name>S-adenosyl-L-methionine</name>
        <dbReference type="ChEBI" id="CHEBI:59789"/>
    </ligand>
</feature>
<dbReference type="PANTHER" id="PTHR11061:SF49">
    <property type="entry name" value="23S RRNA (URACIL(1939)-C(5))-METHYLTRANSFERASE RLMD"/>
    <property type="match status" value="1"/>
</dbReference>
<dbReference type="SUPFAM" id="SSF53335">
    <property type="entry name" value="S-adenosyl-L-methionine-dependent methyltransferases"/>
    <property type="match status" value="1"/>
</dbReference>
<feature type="region of interest" description="Disordered" evidence="11">
    <location>
        <begin position="1"/>
        <end position="23"/>
    </location>
</feature>
<dbReference type="GO" id="GO:0051539">
    <property type="term" value="F:4 iron, 4 sulfur cluster binding"/>
    <property type="evidence" value="ECO:0007669"/>
    <property type="project" value="UniProtKB-KW"/>
</dbReference>
<dbReference type="PROSITE" id="PS51687">
    <property type="entry name" value="SAM_MT_RNA_M5U"/>
    <property type="match status" value="1"/>
</dbReference>
<evidence type="ECO:0000256" key="8">
    <source>
        <dbReference type="ARBA" id="ARBA00023014"/>
    </source>
</evidence>
<organism evidence="12 13">
    <name type="scientific">Hydrogenophaga aromaticivorans</name>
    <dbReference type="NCBI Taxonomy" id="2610898"/>
    <lineage>
        <taxon>Bacteria</taxon>
        <taxon>Pseudomonadati</taxon>
        <taxon>Pseudomonadota</taxon>
        <taxon>Betaproteobacteria</taxon>
        <taxon>Burkholderiales</taxon>
        <taxon>Comamonadaceae</taxon>
        <taxon>Hydrogenophaga</taxon>
    </lineage>
</organism>
<protein>
    <recommendedName>
        <fullName evidence="9">23S rRNA (uracil(1939)-C(5))-methyltransferase RlmD</fullName>
        <ecNumber evidence="9">2.1.1.190</ecNumber>
    </recommendedName>
    <alternativeName>
        <fullName evidence="9">23S rRNA(m5U1939)-methyltransferase</fullName>
    </alternativeName>
</protein>
<keyword evidence="4 9" id="KW-0808">Transferase</keyword>
<feature type="binding site" evidence="9 10">
    <location>
        <position position="295"/>
    </location>
    <ligand>
        <name>S-adenosyl-L-methionine</name>
        <dbReference type="ChEBI" id="CHEBI:59789"/>
    </ligand>
</feature>
<proteinExistence type="inferred from homology"/>
<dbReference type="InterPro" id="IPR012340">
    <property type="entry name" value="NA-bd_OB-fold"/>
</dbReference>
<keyword evidence="5 9" id="KW-0949">S-adenosyl-L-methionine</keyword>
<accession>A0A7Y8H1L1</accession>
<dbReference type="GO" id="GO:0070041">
    <property type="term" value="F:rRNA (uridine-C5-)-methyltransferase activity"/>
    <property type="evidence" value="ECO:0007669"/>
    <property type="project" value="UniProtKB-UniRule"/>
</dbReference>
<dbReference type="Proteomes" id="UP000545507">
    <property type="component" value="Unassembled WGS sequence"/>
</dbReference>
<sequence>MTAPLAHENSLLTTARDDAPAASEATLPEGWLAVESLDIDAQGIARRPDGKVVFIEGALPFEVVSTSVHRKKNNWEAGVVTAIHRESSQRVRPGCPHFGLHAGACGGCKMQHLHENAQVAIKQRVLEDNLWHLGKVKAQTMLRPIEGPAWGYRYRARLSVRFVHKKGEVLIGFHERKSRYVADMQVCHVLPPHVSAMLMPLRGLIFGMDARETCPQIELACGDDVTALVLRHLEPLSDDDLTRLRAFAAQHGVQWWLQSKGPDTVKLLDEGGPLLSYALPDFGITMPFKPTDFTQVNPHINRVLVSRALRLLDAQKHERVIDWFCGLGNFTLPIATQAGEVLGIEGSETLVTRSRENLAGNQTGRAVPLAPTAFVARNLFEMTPSQLVGDGQADKWLVDPPREGAFALAKTLADLHLQPELRGGWTPPKRIVYVSCNPATLARDAGLLVHQAGYRCVAAGVVNMFPHTAHVESMAVFEQDAERVAGAV</sequence>
<dbReference type="InterPro" id="IPR001566">
    <property type="entry name" value="23S_rRNA_MeTrfase_RlmD"/>
</dbReference>
<dbReference type="AlphaFoldDB" id="A0A7Y8H1L1"/>
<dbReference type="InterPro" id="IPR030391">
    <property type="entry name" value="MeTrfase_TrmA_CS"/>
</dbReference>
<evidence type="ECO:0000256" key="9">
    <source>
        <dbReference type="HAMAP-Rule" id="MF_01010"/>
    </source>
</evidence>
<evidence type="ECO:0000256" key="2">
    <source>
        <dbReference type="ARBA" id="ARBA00022552"/>
    </source>
</evidence>
<comment type="caution">
    <text evidence="12">The sequence shown here is derived from an EMBL/GenBank/DDBJ whole genome shotgun (WGS) entry which is preliminary data.</text>
</comment>
<dbReference type="EMBL" id="VYGV01000028">
    <property type="protein sequence ID" value="NWF48832.1"/>
    <property type="molecule type" value="Genomic_DNA"/>
</dbReference>
<dbReference type="GO" id="GO:0003723">
    <property type="term" value="F:RNA binding"/>
    <property type="evidence" value="ECO:0007669"/>
    <property type="project" value="InterPro"/>
</dbReference>
<dbReference type="PANTHER" id="PTHR11061">
    <property type="entry name" value="RNA M5U METHYLTRANSFERASE"/>
    <property type="match status" value="1"/>
</dbReference>
<keyword evidence="2 9" id="KW-0698">rRNA processing</keyword>
<dbReference type="HAMAP" id="MF_01010">
    <property type="entry name" value="23SrRNA_methyltr_RlmD"/>
    <property type="match status" value="1"/>
</dbReference>
<dbReference type="Gene3D" id="3.40.50.150">
    <property type="entry name" value="Vaccinia Virus protein VP39"/>
    <property type="match status" value="1"/>
</dbReference>
<feature type="binding site" evidence="9 10">
    <location>
        <position position="324"/>
    </location>
    <ligand>
        <name>S-adenosyl-L-methionine</name>
        <dbReference type="ChEBI" id="CHEBI:59789"/>
    </ligand>
</feature>
<dbReference type="RefSeq" id="WP_177139720.1">
    <property type="nucleotide sequence ID" value="NZ_VYGV01000028.1"/>
</dbReference>
<evidence type="ECO:0000256" key="1">
    <source>
        <dbReference type="ARBA" id="ARBA00022485"/>
    </source>
</evidence>
<feature type="binding site" evidence="9">
    <location>
        <position position="378"/>
    </location>
    <ligand>
        <name>S-adenosyl-L-methionine</name>
        <dbReference type="ChEBI" id="CHEBI:59789"/>
    </ligand>
</feature>
<feature type="active site" description="Nucleophile" evidence="9 10">
    <location>
        <position position="436"/>
    </location>
</feature>
<comment type="similarity">
    <text evidence="9">Belongs to the class I-like SAM-binding methyltransferase superfamily. RNA M5U methyltransferase family. RlmD subfamily.</text>
</comment>
<keyword evidence="6 9" id="KW-0479">Metal-binding</keyword>